<evidence type="ECO:0000313" key="2">
    <source>
        <dbReference type="EMBL" id="MBB4568408.1"/>
    </source>
</evidence>
<feature type="domain" description="DUF6314" evidence="1">
    <location>
        <begin position="21"/>
        <end position="142"/>
    </location>
</feature>
<dbReference type="Pfam" id="PF19834">
    <property type="entry name" value="DUF6314"/>
    <property type="match status" value="1"/>
</dbReference>
<dbReference type="OrthoDB" id="7351979at2"/>
<dbReference type="InterPro" id="IPR045632">
    <property type="entry name" value="DUF6314"/>
</dbReference>
<keyword evidence="3" id="KW-1185">Reference proteome</keyword>
<organism evidence="2 3">
    <name type="scientific">Rhizobium leucaenae</name>
    <dbReference type="NCBI Taxonomy" id="29450"/>
    <lineage>
        <taxon>Bacteria</taxon>
        <taxon>Pseudomonadati</taxon>
        <taxon>Pseudomonadota</taxon>
        <taxon>Alphaproteobacteria</taxon>
        <taxon>Hyphomicrobiales</taxon>
        <taxon>Rhizobiaceae</taxon>
        <taxon>Rhizobium/Agrobacterium group</taxon>
        <taxon>Rhizobium</taxon>
    </lineage>
</organism>
<comment type="caution">
    <text evidence="2">The sequence shown here is derived from an EMBL/GenBank/DDBJ whole genome shotgun (WGS) entry which is preliminary data.</text>
</comment>
<evidence type="ECO:0000313" key="3">
    <source>
        <dbReference type="Proteomes" id="UP000543836"/>
    </source>
</evidence>
<dbReference type="AlphaFoldDB" id="A0A7W6ZUD8"/>
<evidence type="ECO:0000259" key="1">
    <source>
        <dbReference type="Pfam" id="PF19834"/>
    </source>
</evidence>
<protein>
    <recommendedName>
        <fullName evidence="1">DUF6314 domain-containing protein</fullName>
    </recommendedName>
</protein>
<dbReference type="Proteomes" id="UP000543836">
    <property type="component" value="Unassembled WGS sequence"/>
</dbReference>
<dbReference type="EMBL" id="JACIIG010000005">
    <property type="protein sequence ID" value="MBB4568408.1"/>
    <property type="molecule type" value="Genomic_DNA"/>
</dbReference>
<name>A0A7W6ZUD8_9HYPH</name>
<reference evidence="2 3" key="1">
    <citation type="submission" date="2020-08" db="EMBL/GenBank/DDBJ databases">
        <title>Genomic Encyclopedia of Type Strains, Phase IV (KMG-V): Genome sequencing to study the core and pangenomes of soil and plant-associated prokaryotes.</title>
        <authorList>
            <person name="Whitman W."/>
        </authorList>
    </citation>
    <scope>NUCLEOTIDE SEQUENCE [LARGE SCALE GENOMIC DNA]</scope>
    <source>
        <strain evidence="2 3">SEMIA 492</strain>
    </source>
</reference>
<proteinExistence type="predicted"/>
<sequence>MNDGHGLPGAVMDERLRPYLGTWDVRRKIIDRLNASFVHFEGQAFVTPHQFEEHGGTTTDYGTLRSSRIYRLHSAPEHVSVYFPDLTEFIRIGKDASQRLAHQCGSDLYRGRLFFRNPDAWAEMWHVQGPRKHYVSLAHYRRG</sequence>
<accession>A0A7W6ZUD8</accession>
<dbReference type="RefSeq" id="WP_154668552.1">
    <property type="nucleotide sequence ID" value="NZ_JACIIG010000005.1"/>
</dbReference>
<gene>
    <name evidence="2" type="ORF">GGE60_002524</name>
</gene>